<name>A0A101R2D7_9ACTN</name>
<dbReference type="GO" id="GO:0008168">
    <property type="term" value="F:methyltransferase activity"/>
    <property type="evidence" value="ECO:0007669"/>
    <property type="project" value="UniProtKB-KW"/>
</dbReference>
<feature type="domain" description="Methyltransferase" evidence="4">
    <location>
        <begin position="52"/>
        <end position="142"/>
    </location>
</feature>
<sequence length="270" mass="28967">MTSNRAVRPEIIDFYTRSDEAARLQTTATGTLEFARTRELLRRHLPPAPARVLDVGGGPGTHARWLADDGYTVHVVDPVPKHVTQAAAIDGVTAELGDARRITAADRTYDVVLLLGPLYHLHDKIDRISALAEAARVARPGGLIAAAAISRYSPLLDYIATTGITESAIQDRVRDTLAQGRYAGQRGFTVAYFQTSTELRAEVTEAGLTDPRLYGIEGPGWVAVKAIEKYTSANLMGTDMYEAALAAARIAEPHAALTDASAHILAITGP</sequence>
<evidence type="ECO:0000313" key="6">
    <source>
        <dbReference type="Proteomes" id="UP000053271"/>
    </source>
</evidence>
<dbReference type="PANTHER" id="PTHR43464">
    <property type="entry name" value="METHYLTRANSFERASE"/>
    <property type="match status" value="1"/>
</dbReference>
<dbReference type="STRING" id="68231.AQJ30_07215"/>
<dbReference type="InterPro" id="IPR029063">
    <property type="entry name" value="SAM-dependent_MTases_sf"/>
</dbReference>
<keyword evidence="1 5" id="KW-0489">Methyltransferase</keyword>
<dbReference type="CDD" id="cd02440">
    <property type="entry name" value="AdoMet_MTases"/>
    <property type="match status" value="1"/>
</dbReference>
<evidence type="ECO:0000259" key="4">
    <source>
        <dbReference type="Pfam" id="PF13649"/>
    </source>
</evidence>
<reference evidence="5 6" key="1">
    <citation type="submission" date="2015-10" db="EMBL/GenBank/DDBJ databases">
        <title>Draft genome sequence of Streptomyces longwoodensis DSM 41677, type strain for the species Streptomyces longwoodensis.</title>
        <authorList>
            <person name="Ruckert C."/>
            <person name="Winkler A."/>
            <person name="Kalinowski J."/>
            <person name="Kampfer P."/>
            <person name="Glaeser S."/>
        </authorList>
    </citation>
    <scope>NUCLEOTIDE SEQUENCE [LARGE SCALE GENOMIC DNA]</scope>
    <source>
        <strain evidence="5 6">DSM 41677</strain>
    </source>
</reference>
<dbReference type="Pfam" id="PF13649">
    <property type="entry name" value="Methyltransf_25"/>
    <property type="match status" value="1"/>
</dbReference>
<dbReference type="InterPro" id="IPR041698">
    <property type="entry name" value="Methyltransf_25"/>
</dbReference>
<dbReference type="EMBL" id="LMWS01000008">
    <property type="protein sequence ID" value="KUN40429.1"/>
    <property type="molecule type" value="Genomic_DNA"/>
</dbReference>
<proteinExistence type="predicted"/>
<evidence type="ECO:0000256" key="1">
    <source>
        <dbReference type="ARBA" id="ARBA00022603"/>
    </source>
</evidence>
<comment type="caution">
    <text evidence="5">The sequence shown here is derived from an EMBL/GenBank/DDBJ whole genome shotgun (WGS) entry which is preliminary data.</text>
</comment>
<keyword evidence="6" id="KW-1185">Reference proteome</keyword>
<dbReference type="GO" id="GO:0032259">
    <property type="term" value="P:methylation"/>
    <property type="evidence" value="ECO:0007669"/>
    <property type="project" value="UniProtKB-KW"/>
</dbReference>
<protein>
    <submittedName>
        <fullName evidence="5">SAM-dependent methyltransferase</fullName>
    </submittedName>
</protein>
<keyword evidence="3" id="KW-0949">S-adenosyl-L-methionine</keyword>
<evidence type="ECO:0000256" key="3">
    <source>
        <dbReference type="ARBA" id="ARBA00022691"/>
    </source>
</evidence>
<dbReference type="GeneID" id="91424401"/>
<dbReference type="Gene3D" id="3.40.50.150">
    <property type="entry name" value="Vaccinia Virus protein VP39"/>
    <property type="match status" value="1"/>
</dbReference>
<evidence type="ECO:0000256" key="2">
    <source>
        <dbReference type="ARBA" id="ARBA00022679"/>
    </source>
</evidence>
<dbReference type="Proteomes" id="UP000053271">
    <property type="component" value="Unassembled WGS sequence"/>
</dbReference>
<dbReference type="RefSeq" id="WP_067230057.1">
    <property type="nucleotide sequence ID" value="NZ_KQ948550.1"/>
</dbReference>
<accession>A0A101R2D7</accession>
<keyword evidence="2 5" id="KW-0808">Transferase</keyword>
<gene>
    <name evidence="5" type="ORF">AQJ30_07215</name>
</gene>
<dbReference type="AlphaFoldDB" id="A0A101R2D7"/>
<dbReference type="SUPFAM" id="SSF53335">
    <property type="entry name" value="S-adenosyl-L-methionine-dependent methyltransferases"/>
    <property type="match status" value="1"/>
</dbReference>
<organism evidence="5 6">
    <name type="scientific">Streptomyces longwoodensis</name>
    <dbReference type="NCBI Taxonomy" id="68231"/>
    <lineage>
        <taxon>Bacteria</taxon>
        <taxon>Bacillati</taxon>
        <taxon>Actinomycetota</taxon>
        <taxon>Actinomycetes</taxon>
        <taxon>Kitasatosporales</taxon>
        <taxon>Streptomycetaceae</taxon>
        <taxon>Streptomyces</taxon>
    </lineage>
</organism>
<evidence type="ECO:0000313" key="5">
    <source>
        <dbReference type="EMBL" id="KUN40429.1"/>
    </source>
</evidence>
<dbReference type="PANTHER" id="PTHR43464:SF19">
    <property type="entry name" value="UBIQUINONE BIOSYNTHESIS O-METHYLTRANSFERASE, MITOCHONDRIAL"/>
    <property type="match status" value="1"/>
</dbReference>